<dbReference type="CDD" id="cd01948">
    <property type="entry name" value="EAL"/>
    <property type="match status" value="1"/>
</dbReference>
<dbReference type="PROSITE" id="PS50883">
    <property type="entry name" value="EAL"/>
    <property type="match status" value="1"/>
</dbReference>
<dbReference type="InterPro" id="IPR000014">
    <property type="entry name" value="PAS"/>
</dbReference>
<proteinExistence type="predicted"/>
<protein>
    <submittedName>
        <fullName evidence="6">EAL domain-containing protein</fullName>
    </submittedName>
</protein>
<name>A0ABV2CW79_9SPHN</name>
<feature type="domain" description="PAS" evidence="2">
    <location>
        <begin position="157"/>
        <end position="228"/>
    </location>
</feature>
<accession>A0ABV2CW79</accession>
<feature type="domain" description="PAC" evidence="3">
    <location>
        <begin position="104"/>
        <end position="156"/>
    </location>
</feature>
<dbReference type="SUPFAM" id="SSF55785">
    <property type="entry name" value="PYP-like sensor domain (PAS domain)"/>
    <property type="match status" value="3"/>
</dbReference>
<dbReference type="InterPro" id="IPR052155">
    <property type="entry name" value="Biofilm_reg_signaling"/>
</dbReference>
<dbReference type="Gene3D" id="3.30.70.270">
    <property type="match status" value="1"/>
</dbReference>
<dbReference type="Pfam" id="PF08448">
    <property type="entry name" value="PAS_4"/>
    <property type="match status" value="1"/>
</dbReference>
<dbReference type="InterPro" id="IPR000700">
    <property type="entry name" value="PAS-assoc_C"/>
</dbReference>
<evidence type="ECO:0000259" key="4">
    <source>
        <dbReference type="PROSITE" id="PS50883"/>
    </source>
</evidence>
<dbReference type="Pfam" id="PF00563">
    <property type="entry name" value="EAL"/>
    <property type="match status" value="1"/>
</dbReference>
<dbReference type="InterPro" id="IPR001610">
    <property type="entry name" value="PAC"/>
</dbReference>
<dbReference type="InterPro" id="IPR013655">
    <property type="entry name" value="PAS_fold_3"/>
</dbReference>
<dbReference type="Gene3D" id="3.30.450.20">
    <property type="entry name" value="PAS domain"/>
    <property type="match status" value="3"/>
</dbReference>
<dbReference type="SMART" id="SM00086">
    <property type="entry name" value="PAC"/>
    <property type="match status" value="2"/>
</dbReference>
<keyword evidence="1" id="KW-0175">Coiled coil</keyword>
<dbReference type="Gene3D" id="3.20.20.450">
    <property type="entry name" value="EAL domain"/>
    <property type="match status" value="1"/>
</dbReference>
<dbReference type="InterPro" id="IPR000160">
    <property type="entry name" value="GGDEF_dom"/>
</dbReference>
<dbReference type="PANTHER" id="PTHR44757">
    <property type="entry name" value="DIGUANYLATE CYCLASE DGCP"/>
    <property type="match status" value="1"/>
</dbReference>
<dbReference type="PANTHER" id="PTHR44757:SF2">
    <property type="entry name" value="BIOFILM ARCHITECTURE MAINTENANCE PROTEIN MBAA"/>
    <property type="match status" value="1"/>
</dbReference>
<evidence type="ECO:0000313" key="6">
    <source>
        <dbReference type="EMBL" id="MET1753868.1"/>
    </source>
</evidence>
<evidence type="ECO:0000256" key="1">
    <source>
        <dbReference type="SAM" id="Coils"/>
    </source>
</evidence>
<dbReference type="NCBIfam" id="TIGR00254">
    <property type="entry name" value="GGDEF"/>
    <property type="match status" value="1"/>
</dbReference>
<dbReference type="Proteomes" id="UP001548713">
    <property type="component" value="Unassembled WGS sequence"/>
</dbReference>
<dbReference type="InterPro" id="IPR043128">
    <property type="entry name" value="Rev_trsase/Diguanyl_cyclase"/>
</dbReference>
<dbReference type="EMBL" id="JBEWLY010000001">
    <property type="protein sequence ID" value="MET1753868.1"/>
    <property type="molecule type" value="Genomic_DNA"/>
</dbReference>
<dbReference type="SUPFAM" id="SSF141868">
    <property type="entry name" value="EAL domain-like"/>
    <property type="match status" value="1"/>
</dbReference>
<sequence>MDVSEWGMDLGKGSDPFLHRVVALEHPDFQLGTIEFLAKALAGAGVGTWQHDLVTGLISWDAVTSQIFGRDPVPGCGAGFSIHEDDRERVRLSLVHCIDNNKPFDVECRALRADGIVRWIHAKATAIEAGHGPKRYLAGIVTDINERKVAEARLREAEERYRLIARATMDFVYEWDFKTDNLSWNDAFDRCFGHAPHELESLRSLYDKIHPDDAEMVLGEMRSLAAGDQSQAAVEYRLRKPDGTYANVYACSHMVRDSSGQPSRLVGSLLDLSARKLTDVALQQSEALNRSIVEAVTECVMLIGLDGKFEFINGPGARAVGLVDPSALYGFDWISFWPREARETVSAAMSKALSGGTGSFSEATPTRLGVVKLWDVVISAVLTDGTLTKLVAIARDVTGRKEAQEALVRAATRDALTGLMNRATFQEVLSRRVTAIREGGSQLGLMLLDLDNFKQVNDIEGHDVGDHLLATVARRMREVAPSSAKLARLGGDEFAVLMPSITSADELDTLACRLLESIRAPLDHEGRRLDCSATIGAAVFPQHGATPQELLKSADIALYVAKNQGRGRAMVFQAEHRAEIKARQSMLNLACGAIRNERIVPYYQPKVELETRRVYGFEALLRWRDSHSGVQLPSTIAAAFDDLDLAAKISDQMVAQVILDMRNWLDQGLDFHHVAVNASAAEFRRNNFAEGVLECLDRAGVPPNRFQLEVTETVFLGRGSEYVDRALKLLSQEGVSIALDDFGTGYASLRHLKDFPVDVIKIDQSFVRDMETDPDNAAIVGAVLNLGRSLDIEVIAEGVETREQEQHLRELGCRYGQGFLYSKAVTAEVAAEIVKGRTLALSPRHRVQDE</sequence>
<dbReference type="CDD" id="cd00130">
    <property type="entry name" value="PAS"/>
    <property type="match status" value="2"/>
</dbReference>
<keyword evidence="7" id="KW-1185">Reference proteome</keyword>
<dbReference type="PROSITE" id="PS50887">
    <property type="entry name" value="GGDEF"/>
    <property type="match status" value="1"/>
</dbReference>
<dbReference type="SMART" id="SM00052">
    <property type="entry name" value="EAL"/>
    <property type="match status" value="1"/>
</dbReference>
<evidence type="ECO:0000259" key="5">
    <source>
        <dbReference type="PROSITE" id="PS50887"/>
    </source>
</evidence>
<dbReference type="InterPro" id="IPR013656">
    <property type="entry name" value="PAS_4"/>
</dbReference>
<dbReference type="PROSITE" id="PS50113">
    <property type="entry name" value="PAC"/>
    <property type="match status" value="2"/>
</dbReference>
<dbReference type="SMART" id="SM00267">
    <property type="entry name" value="GGDEF"/>
    <property type="match status" value="1"/>
</dbReference>
<evidence type="ECO:0000259" key="3">
    <source>
        <dbReference type="PROSITE" id="PS50113"/>
    </source>
</evidence>
<dbReference type="InterPro" id="IPR035919">
    <property type="entry name" value="EAL_sf"/>
</dbReference>
<dbReference type="SMART" id="SM00091">
    <property type="entry name" value="PAS"/>
    <property type="match status" value="3"/>
</dbReference>
<dbReference type="Pfam" id="PF00990">
    <property type="entry name" value="GGDEF"/>
    <property type="match status" value="1"/>
</dbReference>
<dbReference type="InterPro" id="IPR001633">
    <property type="entry name" value="EAL_dom"/>
</dbReference>
<comment type="caution">
    <text evidence="6">The sequence shown here is derived from an EMBL/GenBank/DDBJ whole genome shotgun (WGS) entry which is preliminary data.</text>
</comment>
<dbReference type="PROSITE" id="PS50112">
    <property type="entry name" value="PAS"/>
    <property type="match status" value="1"/>
</dbReference>
<reference evidence="6 7" key="1">
    <citation type="submission" date="2024-07" db="EMBL/GenBank/DDBJ databases">
        <title>Novosphingobium kalidii RD2P27.</title>
        <authorList>
            <person name="Sun J.-Q."/>
        </authorList>
    </citation>
    <scope>NUCLEOTIDE SEQUENCE [LARGE SCALE GENOMIC DNA]</scope>
    <source>
        <strain evidence="6 7">RD2P27</strain>
    </source>
</reference>
<dbReference type="SUPFAM" id="SSF55073">
    <property type="entry name" value="Nucleotide cyclase"/>
    <property type="match status" value="1"/>
</dbReference>
<feature type="coiled-coil region" evidence="1">
    <location>
        <begin position="140"/>
        <end position="167"/>
    </location>
</feature>
<dbReference type="NCBIfam" id="TIGR00229">
    <property type="entry name" value="sensory_box"/>
    <property type="match status" value="3"/>
</dbReference>
<dbReference type="InterPro" id="IPR029787">
    <property type="entry name" value="Nucleotide_cyclase"/>
</dbReference>
<evidence type="ECO:0000313" key="7">
    <source>
        <dbReference type="Proteomes" id="UP001548713"/>
    </source>
</evidence>
<dbReference type="InterPro" id="IPR035965">
    <property type="entry name" value="PAS-like_dom_sf"/>
</dbReference>
<dbReference type="Pfam" id="PF08447">
    <property type="entry name" value="PAS_3"/>
    <property type="match status" value="2"/>
</dbReference>
<feature type="domain" description="EAL" evidence="4">
    <location>
        <begin position="583"/>
        <end position="838"/>
    </location>
</feature>
<dbReference type="Gene3D" id="2.10.70.100">
    <property type="match status" value="1"/>
</dbReference>
<feature type="domain" description="PAC" evidence="3">
    <location>
        <begin position="232"/>
        <end position="284"/>
    </location>
</feature>
<dbReference type="CDD" id="cd01949">
    <property type="entry name" value="GGDEF"/>
    <property type="match status" value="1"/>
</dbReference>
<gene>
    <name evidence="6" type="ORF">ABVV53_00065</name>
</gene>
<evidence type="ECO:0000259" key="2">
    <source>
        <dbReference type="PROSITE" id="PS50112"/>
    </source>
</evidence>
<organism evidence="6 7">
    <name type="scientific">Novosphingobium kalidii</name>
    <dbReference type="NCBI Taxonomy" id="3230299"/>
    <lineage>
        <taxon>Bacteria</taxon>
        <taxon>Pseudomonadati</taxon>
        <taxon>Pseudomonadota</taxon>
        <taxon>Alphaproteobacteria</taxon>
        <taxon>Sphingomonadales</taxon>
        <taxon>Sphingomonadaceae</taxon>
        <taxon>Novosphingobium</taxon>
    </lineage>
</organism>
<dbReference type="RefSeq" id="WP_353982280.1">
    <property type="nucleotide sequence ID" value="NZ_JBEWLY010000001.1"/>
</dbReference>
<feature type="domain" description="GGDEF" evidence="5">
    <location>
        <begin position="441"/>
        <end position="574"/>
    </location>
</feature>